<keyword evidence="3" id="KW-1185">Reference proteome</keyword>
<dbReference type="Proteomes" id="UP000298030">
    <property type="component" value="Unassembled WGS sequence"/>
</dbReference>
<keyword evidence="1" id="KW-1133">Transmembrane helix</keyword>
<gene>
    <name evidence="2" type="ORF">FA13DRAFT_1709561</name>
</gene>
<proteinExistence type="predicted"/>
<evidence type="ECO:0000256" key="1">
    <source>
        <dbReference type="SAM" id="Phobius"/>
    </source>
</evidence>
<sequence length="619" mass="68945">MVRLAGEEKEPLLEAYTDDIESLKTNPNADPVAPEDPCAADAARRCRRRRRFFHFLPFALLALVFIGVRHYKRLGKTNLSRLFPEDEPHRLPIVPGVTLEHCTNWKGDQEDGDGAAVFKGEDGYYIPPRPKRLVAVRKPFSTGSPVIQVIKTESQPITSSAEFSLDADKPLFFVSRGGFSHGHITVRQSEDESTDVKTTVTVTTDGQDDSGHWHEHFLDVVRVCKIKKDGEDEATGVGIFTPEWRRRGPHKCRRRHKVNFLVTVELPKSKDPLEIESLVTDMPIFSQALLTKSEAVSFESLHLNGAFAQIYALVLKSTQDAAGKNVTVHNSNAAIEGSFKASNLVVLRTENAHIDVSLELENANSTKPTTASLLTTNARIISKNTLTATDWSEDNTGNFSVFAGTKHARVQLTFPSAPVNSTLDLTADTALGSIDAALHPTYEGEFFLTTSLAKADVLLSADEVDPERRDRKRSALTHPMRSEVYGETWWGDYQGKQKHWGNVKLKTALSSVTLRRWDEIVHLSSRRDQAGRVKAIHCDRTDDDAREVGWELGMMQELTPGTRIPRGTHKEQTPVIVEALQNRPDNPSPIPIRCPGAYSRPWSSLAFVRVLTPLLTLNK</sequence>
<keyword evidence="1" id="KW-0472">Membrane</keyword>
<reference evidence="2 3" key="1">
    <citation type="journal article" date="2019" name="Nat. Ecol. Evol.">
        <title>Megaphylogeny resolves global patterns of mushroom evolution.</title>
        <authorList>
            <person name="Varga T."/>
            <person name="Krizsan K."/>
            <person name="Foldi C."/>
            <person name="Dima B."/>
            <person name="Sanchez-Garcia M."/>
            <person name="Sanchez-Ramirez S."/>
            <person name="Szollosi G.J."/>
            <person name="Szarkandi J.G."/>
            <person name="Papp V."/>
            <person name="Albert L."/>
            <person name="Andreopoulos W."/>
            <person name="Angelini C."/>
            <person name="Antonin V."/>
            <person name="Barry K.W."/>
            <person name="Bougher N.L."/>
            <person name="Buchanan P."/>
            <person name="Buyck B."/>
            <person name="Bense V."/>
            <person name="Catcheside P."/>
            <person name="Chovatia M."/>
            <person name="Cooper J."/>
            <person name="Damon W."/>
            <person name="Desjardin D."/>
            <person name="Finy P."/>
            <person name="Geml J."/>
            <person name="Haridas S."/>
            <person name="Hughes K."/>
            <person name="Justo A."/>
            <person name="Karasinski D."/>
            <person name="Kautmanova I."/>
            <person name="Kiss B."/>
            <person name="Kocsube S."/>
            <person name="Kotiranta H."/>
            <person name="LaButti K.M."/>
            <person name="Lechner B.E."/>
            <person name="Liimatainen K."/>
            <person name="Lipzen A."/>
            <person name="Lukacs Z."/>
            <person name="Mihaltcheva S."/>
            <person name="Morgado L.N."/>
            <person name="Niskanen T."/>
            <person name="Noordeloos M.E."/>
            <person name="Ohm R.A."/>
            <person name="Ortiz-Santana B."/>
            <person name="Ovrebo C."/>
            <person name="Racz N."/>
            <person name="Riley R."/>
            <person name="Savchenko A."/>
            <person name="Shiryaev A."/>
            <person name="Soop K."/>
            <person name="Spirin V."/>
            <person name="Szebenyi C."/>
            <person name="Tomsovsky M."/>
            <person name="Tulloss R.E."/>
            <person name="Uehling J."/>
            <person name="Grigoriev I.V."/>
            <person name="Vagvolgyi C."/>
            <person name="Papp T."/>
            <person name="Martin F.M."/>
            <person name="Miettinen O."/>
            <person name="Hibbett D.S."/>
            <person name="Nagy L.G."/>
        </authorList>
    </citation>
    <scope>NUCLEOTIDE SEQUENCE [LARGE SCALE GENOMIC DNA]</scope>
    <source>
        <strain evidence="2 3">FP101781</strain>
    </source>
</reference>
<evidence type="ECO:0000313" key="2">
    <source>
        <dbReference type="EMBL" id="TEB31614.1"/>
    </source>
</evidence>
<accession>A0A4Y7TCD4</accession>
<evidence type="ECO:0000313" key="3">
    <source>
        <dbReference type="Proteomes" id="UP000298030"/>
    </source>
</evidence>
<name>A0A4Y7TCD4_COPMI</name>
<dbReference type="AlphaFoldDB" id="A0A4Y7TCD4"/>
<dbReference type="EMBL" id="QPFP01000018">
    <property type="protein sequence ID" value="TEB31614.1"/>
    <property type="molecule type" value="Genomic_DNA"/>
</dbReference>
<keyword evidence="1" id="KW-0812">Transmembrane</keyword>
<organism evidence="2 3">
    <name type="scientific">Coprinellus micaceus</name>
    <name type="common">Glistening ink-cap mushroom</name>
    <name type="synonym">Coprinus micaceus</name>
    <dbReference type="NCBI Taxonomy" id="71717"/>
    <lineage>
        <taxon>Eukaryota</taxon>
        <taxon>Fungi</taxon>
        <taxon>Dikarya</taxon>
        <taxon>Basidiomycota</taxon>
        <taxon>Agaricomycotina</taxon>
        <taxon>Agaricomycetes</taxon>
        <taxon>Agaricomycetidae</taxon>
        <taxon>Agaricales</taxon>
        <taxon>Agaricineae</taxon>
        <taxon>Psathyrellaceae</taxon>
        <taxon>Coprinellus</taxon>
    </lineage>
</organism>
<feature type="transmembrane region" description="Helical" evidence="1">
    <location>
        <begin position="52"/>
        <end position="71"/>
    </location>
</feature>
<protein>
    <submittedName>
        <fullName evidence="2">Uncharacterized protein</fullName>
    </submittedName>
</protein>
<dbReference type="STRING" id="71717.A0A4Y7TCD4"/>
<dbReference type="OrthoDB" id="5570013at2759"/>
<comment type="caution">
    <text evidence="2">The sequence shown here is derived from an EMBL/GenBank/DDBJ whole genome shotgun (WGS) entry which is preliminary data.</text>
</comment>